<gene>
    <name evidence="1" type="ORF">DSO57_1031832</name>
</gene>
<organism evidence="1 2">
    <name type="scientific">Entomophthora muscae</name>
    <dbReference type="NCBI Taxonomy" id="34485"/>
    <lineage>
        <taxon>Eukaryota</taxon>
        <taxon>Fungi</taxon>
        <taxon>Fungi incertae sedis</taxon>
        <taxon>Zoopagomycota</taxon>
        <taxon>Entomophthoromycotina</taxon>
        <taxon>Entomophthoromycetes</taxon>
        <taxon>Entomophthorales</taxon>
        <taxon>Entomophthoraceae</taxon>
        <taxon>Entomophthora</taxon>
    </lineage>
</organism>
<keyword evidence="2" id="KW-1185">Reference proteome</keyword>
<comment type="caution">
    <text evidence="1">The sequence shown here is derived from an EMBL/GenBank/DDBJ whole genome shotgun (WGS) entry which is preliminary data.</text>
</comment>
<accession>A0ACC2S2N9</accession>
<name>A0ACC2S2N9_9FUNG</name>
<evidence type="ECO:0000313" key="2">
    <source>
        <dbReference type="Proteomes" id="UP001165960"/>
    </source>
</evidence>
<protein>
    <submittedName>
        <fullName evidence="1">Uncharacterized protein</fullName>
    </submittedName>
</protein>
<reference evidence="1" key="1">
    <citation type="submission" date="2022-04" db="EMBL/GenBank/DDBJ databases">
        <title>Genome of the entomopathogenic fungus Entomophthora muscae.</title>
        <authorList>
            <person name="Elya C."/>
            <person name="Lovett B.R."/>
            <person name="Lee E."/>
            <person name="Macias A.M."/>
            <person name="Hajek A.E."/>
            <person name="De Bivort B.L."/>
            <person name="Kasson M.T."/>
            <person name="De Fine Licht H.H."/>
            <person name="Stajich J.E."/>
        </authorList>
    </citation>
    <scope>NUCLEOTIDE SEQUENCE</scope>
    <source>
        <strain evidence="1">Berkeley</strain>
    </source>
</reference>
<evidence type="ECO:0000313" key="1">
    <source>
        <dbReference type="EMBL" id="KAJ9056555.1"/>
    </source>
</evidence>
<dbReference type="Proteomes" id="UP001165960">
    <property type="component" value="Unassembled WGS sequence"/>
</dbReference>
<proteinExistence type="predicted"/>
<dbReference type="EMBL" id="QTSX02005912">
    <property type="protein sequence ID" value="KAJ9056555.1"/>
    <property type="molecule type" value="Genomic_DNA"/>
</dbReference>
<sequence length="280" mass="31834">MSTSLQLSNIAKKRNHTSNSKAPTPASTNRTNEPVPSLTNLLQELNKDKVSHSPVIIQEDSQVSYIKIVAVLCWEKIPTLHFRGPVVMWLTLMLALENPYMIFTKRLKVGNNIHWRITKVKLVRYVQLCLQDFSFDGICLTDNQISWALKLLELVFTVWSDPWSAVGPVPLWHGLDSHKYWLQQAMGTTLELVSYSQAGSCQSMTLVGNLVLSGSKVVCHQRLHHMPKYIEWLLRVMYSVGDKSPFLPLAFRWLPSVWIIYAAVAKVLIQLRLGLEAIVT</sequence>